<comment type="caution">
    <text evidence="1">The sequence shown here is derived from an EMBL/GenBank/DDBJ whole genome shotgun (WGS) entry which is preliminary data.</text>
</comment>
<evidence type="ECO:0000313" key="1">
    <source>
        <dbReference type="EMBL" id="KAA6383864.1"/>
    </source>
</evidence>
<sequence>MPLSRQHRNLKNINIVLPDPTDPTIQWFPLTRNNEFLVNGLFFGANAIISGPSRSTDSPKNIFSSAMRLGQCSSNKSPST</sequence>
<accession>A0A5J4VN05</accession>
<dbReference type="EMBL" id="SNRW01006032">
    <property type="protein sequence ID" value="KAA6383864.1"/>
    <property type="molecule type" value="Genomic_DNA"/>
</dbReference>
<evidence type="ECO:0000313" key="2">
    <source>
        <dbReference type="Proteomes" id="UP000324800"/>
    </source>
</evidence>
<gene>
    <name evidence="1" type="ORF">EZS28_020607</name>
</gene>
<dbReference type="AlphaFoldDB" id="A0A5J4VN05"/>
<dbReference type="Proteomes" id="UP000324800">
    <property type="component" value="Unassembled WGS sequence"/>
</dbReference>
<proteinExistence type="predicted"/>
<protein>
    <submittedName>
        <fullName evidence="1">Uncharacterized protein</fullName>
    </submittedName>
</protein>
<feature type="non-terminal residue" evidence="1">
    <location>
        <position position="80"/>
    </location>
</feature>
<organism evidence="1 2">
    <name type="scientific">Streblomastix strix</name>
    <dbReference type="NCBI Taxonomy" id="222440"/>
    <lineage>
        <taxon>Eukaryota</taxon>
        <taxon>Metamonada</taxon>
        <taxon>Preaxostyla</taxon>
        <taxon>Oxymonadida</taxon>
        <taxon>Streblomastigidae</taxon>
        <taxon>Streblomastix</taxon>
    </lineage>
</organism>
<name>A0A5J4VN05_9EUKA</name>
<reference evidence="1 2" key="1">
    <citation type="submission" date="2019-03" db="EMBL/GenBank/DDBJ databases">
        <title>Single cell metagenomics reveals metabolic interactions within the superorganism composed of flagellate Streblomastix strix and complex community of Bacteroidetes bacteria on its surface.</title>
        <authorList>
            <person name="Treitli S.C."/>
            <person name="Kolisko M."/>
            <person name="Husnik F."/>
            <person name="Keeling P."/>
            <person name="Hampl V."/>
        </authorList>
    </citation>
    <scope>NUCLEOTIDE SEQUENCE [LARGE SCALE GENOMIC DNA]</scope>
    <source>
        <strain evidence="1">ST1C</strain>
    </source>
</reference>